<evidence type="ECO:0000313" key="3">
    <source>
        <dbReference type="Proteomes" id="UP001314170"/>
    </source>
</evidence>
<dbReference type="InterPro" id="IPR040454">
    <property type="entry name" value="TF_IIIC_Tfc1/Sfc1"/>
</dbReference>
<proteinExistence type="predicted"/>
<gene>
    <name evidence="2" type="ORF">DCAF_LOCUS2674</name>
</gene>
<dbReference type="InterPro" id="IPR041499">
    <property type="entry name" value="Tfc1/Sfc1_N"/>
</dbReference>
<dbReference type="GO" id="GO:0001003">
    <property type="term" value="F:RNA polymerase III type 2 promoter sequence-specific DNA binding"/>
    <property type="evidence" value="ECO:0007669"/>
    <property type="project" value="TreeGrafter"/>
</dbReference>
<keyword evidence="3" id="KW-1185">Reference proteome</keyword>
<comment type="caution">
    <text evidence="2">The sequence shown here is derived from an EMBL/GenBank/DDBJ whole genome shotgun (WGS) entry which is preliminary data.</text>
</comment>
<protein>
    <recommendedName>
        <fullName evidence="1">Transcription factor IIIC subunit Tfc1/Sfc1 triple barrel domain-containing protein</fullName>
    </recommendedName>
</protein>
<dbReference type="PANTHER" id="PTHR13230">
    <property type="entry name" value="GENERAL TRANSCRIPTION FACTOR IIIC, POLYPEPTIDE 5"/>
    <property type="match status" value="1"/>
</dbReference>
<dbReference type="Gene3D" id="3.30.200.160">
    <property type="entry name" value="TFIIIC, subcomplex tauA, subunit Sfc1, barrel domain"/>
    <property type="match status" value="1"/>
</dbReference>
<feature type="domain" description="Transcription factor IIIC subunit Tfc1/Sfc1 triple barrel" evidence="1">
    <location>
        <begin position="20"/>
        <end position="117"/>
    </location>
</feature>
<dbReference type="Pfam" id="PF17682">
    <property type="entry name" value="Tau95_N"/>
    <property type="match status" value="1"/>
</dbReference>
<evidence type="ECO:0000313" key="2">
    <source>
        <dbReference type="EMBL" id="CAK7325003.1"/>
    </source>
</evidence>
<dbReference type="AlphaFoldDB" id="A0AAV1QTS0"/>
<accession>A0AAV1QTS0</accession>
<dbReference type="GO" id="GO:0001002">
    <property type="term" value="F:RNA polymerase III type 1 promoter sequence-specific DNA binding"/>
    <property type="evidence" value="ECO:0007669"/>
    <property type="project" value="TreeGrafter"/>
</dbReference>
<dbReference type="GO" id="GO:0000127">
    <property type="term" value="C:transcription factor TFIIIC complex"/>
    <property type="evidence" value="ECO:0007669"/>
    <property type="project" value="InterPro"/>
</dbReference>
<name>A0AAV1QTS0_9ROSI</name>
<dbReference type="EMBL" id="CAWUPB010000816">
    <property type="protein sequence ID" value="CAK7325003.1"/>
    <property type="molecule type" value="Genomic_DNA"/>
</dbReference>
<dbReference type="InterPro" id="IPR042536">
    <property type="entry name" value="TFIIIC_tauA_Sfc1"/>
</dbReference>
<organism evidence="2 3">
    <name type="scientific">Dovyalis caffra</name>
    <dbReference type="NCBI Taxonomy" id="77055"/>
    <lineage>
        <taxon>Eukaryota</taxon>
        <taxon>Viridiplantae</taxon>
        <taxon>Streptophyta</taxon>
        <taxon>Embryophyta</taxon>
        <taxon>Tracheophyta</taxon>
        <taxon>Spermatophyta</taxon>
        <taxon>Magnoliopsida</taxon>
        <taxon>eudicotyledons</taxon>
        <taxon>Gunneridae</taxon>
        <taxon>Pentapetalae</taxon>
        <taxon>rosids</taxon>
        <taxon>fabids</taxon>
        <taxon>Malpighiales</taxon>
        <taxon>Salicaceae</taxon>
        <taxon>Flacourtieae</taxon>
        <taxon>Dovyalis</taxon>
    </lineage>
</organism>
<dbReference type="Proteomes" id="UP001314170">
    <property type="component" value="Unassembled WGS sequence"/>
</dbReference>
<dbReference type="GO" id="GO:0006384">
    <property type="term" value="P:transcription initiation at RNA polymerase III promoter"/>
    <property type="evidence" value="ECO:0007669"/>
    <property type="project" value="InterPro"/>
</dbReference>
<reference evidence="2 3" key="1">
    <citation type="submission" date="2024-01" db="EMBL/GenBank/DDBJ databases">
        <authorList>
            <person name="Waweru B."/>
        </authorList>
    </citation>
    <scope>NUCLEOTIDE SEQUENCE [LARGE SCALE GENOMIC DNA]</scope>
</reference>
<dbReference type="PANTHER" id="PTHR13230:SF5">
    <property type="entry name" value="GENERAL TRANSCRIPTION FACTOR 3C POLYPEPTIDE 5"/>
    <property type="match status" value="1"/>
</dbReference>
<sequence length="118" mass="13118">MGVIKEGKVSGLITINEGFAVHYPGYPSSTSRAIQTLGGTESILKARSSQSNKLELYFRPEDPYSHPVSGELRSCHNMLLKISKKKKKSSPINDAKQETDEFHADIVARIPEAYYFEG</sequence>
<evidence type="ECO:0000259" key="1">
    <source>
        <dbReference type="Pfam" id="PF17682"/>
    </source>
</evidence>